<sequence>MSKIAFYTLGCKVNQSDTASMEKLFRTAGYQVVDFAKEADIYVINTCVVTNMGQRKSRQVIHRAIRKNPQALVVVTGCYPQTAAEEVRAIPGVDLIIGNQERASVVDLVQKAGAKRVDTLDAVRKLDRHTAFEELAADSETGKTRAFLKIQEGCNQFCTFCIIPYARGPLRSRSLKNIKEEVMRLVAAGFKEVVLIGIHLGAYGKEDANNYTLTDAVRAALSVEGLERLRLGSLESVEVEDDLLDLMVKDQRIQRQLHLPLQAGTDEILHSMHRPYTTEVFSALLRKIRSKLPDVAITTDLIVGFPGETDELFAEGKKFIEQCAFSKMHIFPFSARKGTPAATFPMVVDEQTKQARAATLAKLDEASQVRFCKNLCGSELSVLFEQENNTGIWEGLSGNYVKIYVRSEENLAGQVKTVKTTELFQDGLLGICI</sequence>
<dbReference type="SUPFAM" id="SSF102114">
    <property type="entry name" value="Radical SAM enzymes"/>
    <property type="match status" value="1"/>
</dbReference>
<dbReference type="FunFam" id="3.40.50.12160:FF:000004">
    <property type="entry name" value="Threonylcarbamoyladenosine tRNA methylthiotransferase MtaB"/>
    <property type="match status" value="1"/>
</dbReference>
<dbReference type="EMBL" id="DVNI01000003">
    <property type="protein sequence ID" value="HIU63470.1"/>
    <property type="molecule type" value="Genomic_DNA"/>
</dbReference>
<protein>
    <recommendedName>
        <fullName evidence="15">Threonylcarbamoyladenosine tRNA methylthiotransferase MtaB</fullName>
        <ecNumber evidence="3">2.8.4.5</ecNumber>
    </recommendedName>
    <alternativeName>
        <fullName evidence="12">tRNA-t(6)A37 methylthiotransferase</fullName>
    </alternativeName>
</protein>
<evidence type="ECO:0000313" key="18">
    <source>
        <dbReference type="EMBL" id="HIU63470.1"/>
    </source>
</evidence>
<evidence type="ECO:0000259" key="16">
    <source>
        <dbReference type="PROSITE" id="PS51449"/>
    </source>
</evidence>
<keyword evidence="8" id="KW-0819">tRNA processing</keyword>
<dbReference type="InterPro" id="IPR058240">
    <property type="entry name" value="rSAM_sf"/>
</dbReference>
<name>A0A9D1SKP5_9FIRM</name>
<evidence type="ECO:0000256" key="7">
    <source>
        <dbReference type="ARBA" id="ARBA00022691"/>
    </source>
</evidence>
<dbReference type="PROSITE" id="PS51918">
    <property type="entry name" value="RADICAL_SAM"/>
    <property type="match status" value="1"/>
</dbReference>
<comment type="similarity">
    <text evidence="14">Belongs to the methylthiotransferase family. MtaB subfamily.</text>
</comment>
<keyword evidence="9" id="KW-0479">Metal-binding</keyword>
<dbReference type="SFLD" id="SFLDG01061">
    <property type="entry name" value="methylthiotransferase"/>
    <property type="match status" value="1"/>
</dbReference>
<evidence type="ECO:0000256" key="1">
    <source>
        <dbReference type="ARBA" id="ARBA00001966"/>
    </source>
</evidence>
<gene>
    <name evidence="18" type="primary">mtaB</name>
    <name evidence="18" type="ORF">IAB06_00300</name>
</gene>
<dbReference type="PROSITE" id="PS01278">
    <property type="entry name" value="MTTASE_RADICAL"/>
    <property type="match status" value="1"/>
</dbReference>
<dbReference type="AlphaFoldDB" id="A0A9D1SKP5"/>
<dbReference type="InterPro" id="IPR013848">
    <property type="entry name" value="Methylthiotransferase_N"/>
</dbReference>
<dbReference type="EC" id="2.8.4.5" evidence="3"/>
<dbReference type="GO" id="GO:0046872">
    <property type="term" value="F:metal ion binding"/>
    <property type="evidence" value="ECO:0007669"/>
    <property type="project" value="UniProtKB-KW"/>
</dbReference>
<dbReference type="InterPro" id="IPR020612">
    <property type="entry name" value="Methylthiotransferase_CS"/>
</dbReference>
<keyword evidence="5" id="KW-0963">Cytoplasm</keyword>
<keyword evidence="6" id="KW-0808">Transferase</keyword>
<evidence type="ECO:0000256" key="4">
    <source>
        <dbReference type="ARBA" id="ARBA00022485"/>
    </source>
</evidence>
<evidence type="ECO:0000256" key="11">
    <source>
        <dbReference type="ARBA" id="ARBA00023014"/>
    </source>
</evidence>
<dbReference type="SFLD" id="SFLDS00029">
    <property type="entry name" value="Radical_SAM"/>
    <property type="match status" value="1"/>
</dbReference>
<evidence type="ECO:0000256" key="14">
    <source>
        <dbReference type="ARBA" id="ARBA00061574"/>
    </source>
</evidence>
<evidence type="ECO:0000256" key="8">
    <source>
        <dbReference type="ARBA" id="ARBA00022694"/>
    </source>
</evidence>
<dbReference type="InterPro" id="IPR006638">
    <property type="entry name" value="Elp3/MiaA/NifB-like_rSAM"/>
</dbReference>
<dbReference type="NCBIfam" id="TIGR01579">
    <property type="entry name" value="MiaB-like-C"/>
    <property type="match status" value="1"/>
</dbReference>
<dbReference type="InterPro" id="IPR038135">
    <property type="entry name" value="Methylthiotransferase_N_sf"/>
</dbReference>
<organism evidence="18 19">
    <name type="scientific">Candidatus Avacidaminococcus intestinavium</name>
    <dbReference type="NCBI Taxonomy" id="2840684"/>
    <lineage>
        <taxon>Bacteria</taxon>
        <taxon>Bacillati</taxon>
        <taxon>Bacillota</taxon>
        <taxon>Negativicutes</taxon>
        <taxon>Acidaminococcales</taxon>
        <taxon>Acidaminococcaceae</taxon>
        <taxon>Acidaminococcaceae incertae sedis</taxon>
        <taxon>Candidatus Avacidaminococcus</taxon>
    </lineage>
</organism>
<evidence type="ECO:0000256" key="2">
    <source>
        <dbReference type="ARBA" id="ARBA00002399"/>
    </source>
</evidence>
<dbReference type="Pfam" id="PF04055">
    <property type="entry name" value="Radical_SAM"/>
    <property type="match status" value="1"/>
</dbReference>
<evidence type="ECO:0000256" key="3">
    <source>
        <dbReference type="ARBA" id="ARBA00013273"/>
    </source>
</evidence>
<dbReference type="InterPro" id="IPR023404">
    <property type="entry name" value="rSAM_horseshoe"/>
</dbReference>
<evidence type="ECO:0000256" key="9">
    <source>
        <dbReference type="ARBA" id="ARBA00022723"/>
    </source>
</evidence>
<evidence type="ECO:0000256" key="5">
    <source>
        <dbReference type="ARBA" id="ARBA00022490"/>
    </source>
</evidence>
<comment type="catalytic activity">
    <reaction evidence="13">
        <text>N(6)-L-threonylcarbamoyladenosine(37) in tRNA + (sulfur carrier)-SH + AH2 + 2 S-adenosyl-L-methionine = 2-methylsulfanyl-N(6)-L-threonylcarbamoyladenosine(37) in tRNA + (sulfur carrier)-H + 5'-deoxyadenosine + L-methionine + A + S-adenosyl-L-homocysteine + 2 H(+)</text>
        <dbReference type="Rhea" id="RHEA:37075"/>
        <dbReference type="Rhea" id="RHEA-COMP:10163"/>
        <dbReference type="Rhea" id="RHEA-COMP:11092"/>
        <dbReference type="Rhea" id="RHEA-COMP:14737"/>
        <dbReference type="Rhea" id="RHEA-COMP:14739"/>
        <dbReference type="ChEBI" id="CHEBI:13193"/>
        <dbReference type="ChEBI" id="CHEBI:15378"/>
        <dbReference type="ChEBI" id="CHEBI:17319"/>
        <dbReference type="ChEBI" id="CHEBI:17499"/>
        <dbReference type="ChEBI" id="CHEBI:29917"/>
        <dbReference type="ChEBI" id="CHEBI:57844"/>
        <dbReference type="ChEBI" id="CHEBI:57856"/>
        <dbReference type="ChEBI" id="CHEBI:59789"/>
        <dbReference type="ChEBI" id="CHEBI:64428"/>
        <dbReference type="ChEBI" id="CHEBI:74418"/>
        <dbReference type="ChEBI" id="CHEBI:74420"/>
        <dbReference type="EC" id="2.8.4.5"/>
    </reaction>
</comment>
<dbReference type="NCBIfam" id="TIGR00089">
    <property type="entry name" value="MiaB/RimO family radical SAM methylthiotransferase"/>
    <property type="match status" value="1"/>
</dbReference>
<comment type="caution">
    <text evidence="18">The sequence shown here is derived from an EMBL/GenBank/DDBJ whole genome shotgun (WGS) entry which is preliminary data.</text>
</comment>
<evidence type="ECO:0000256" key="12">
    <source>
        <dbReference type="ARBA" id="ARBA00031213"/>
    </source>
</evidence>
<dbReference type="InterPro" id="IPR005839">
    <property type="entry name" value="Methylthiotransferase"/>
</dbReference>
<dbReference type="GO" id="GO:0051539">
    <property type="term" value="F:4 iron, 4 sulfur cluster binding"/>
    <property type="evidence" value="ECO:0007669"/>
    <property type="project" value="UniProtKB-KW"/>
</dbReference>
<dbReference type="InterPro" id="IPR007197">
    <property type="entry name" value="rSAM"/>
</dbReference>
<keyword evidence="11" id="KW-0411">Iron-sulfur</keyword>
<dbReference type="PROSITE" id="PS51449">
    <property type="entry name" value="MTTASE_N"/>
    <property type="match status" value="1"/>
</dbReference>
<reference evidence="18" key="1">
    <citation type="submission" date="2020-10" db="EMBL/GenBank/DDBJ databases">
        <authorList>
            <person name="Gilroy R."/>
        </authorList>
    </citation>
    <scope>NUCLEOTIDE SEQUENCE</scope>
    <source>
        <strain evidence="18">CHK160-1198</strain>
    </source>
</reference>
<dbReference type="CDD" id="cd01335">
    <property type="entry name" value="Radical_SAM"/>
    <property type="match status" value="1"/>
</dbReference>
<dbReference type="InterPro" id="IPR006467">
    <property type="entry name" value="MiaB-like_bact"/>
</dbReference>
<keyword evidence="4" id="KW-0004">4Fe-4S</keyword>
<dbReference type="FunFam" id="3.80.30.20:FF:000001">
    <property type="entry name" value="tRNA-2-methylthio-N(6)-dimethylallyladenosine synthase 2"/>
    <property type="match status" value="1"/>
</dbReference>
<dbReference type="SFLD" id="SFLDG01082">
    <property type="entry name" value="B12-binding_domain_containing"/>
    <property type="match status" value="1"/>
</dbReference>
<evidence type="ECO:0000256" key="13">
    <source>
        <dbReference type="ARBA" id="ARBA00051661"/>
    </source>
</evidence>
<dbReference type="SMART" id="SM00729">
    <property type="entry name" value="Elp3"/>
    <property type="match status" value="1"/>
</dbReference>
<keyword evidence="10" id="KW-0408">Iron</keyword>
<dbReference type="Proteomes" id="UP000824099">
    <property type="component" value="Unassembled WGS sequence"/>
</dbReference>
<dbReference type="PANTHER" id="PTHR11918:SF45">
    <property type="entry name" value="THREONYLCARBAMOYLADENOSINE TRNA METHYLTHIOTRANSFERASE"/>
    <property type="match status" value="1"/>
</dbReference>
<comment type="function">
    <text evidence="2">Catalyzes the methylthiolation of N6-threonylcarbamoyladenosine (t(6)A), leading to the formation of 2-methylthio-N6-threonylcarbamoyladenosine (ms(2)t(6)A) at position 37 in tRNAs that read codons beginning with adenine.</text>
</comment>
<dbReference type="Pfam" id="PF00919">
    <property type="entry name" value="UPF0004"/>
    <property type="match status" value="1"/>
</dbReference>
<proteinExistence type="inferred from homology"/>
<evidence type="ECO:0000256" key="10">
    <source>
        <dbReference type="ARBA" id="ARBA00023004"/>
    </source>
</evidence>
<evidence type="ECO:0000259" key="17">
    <source>
        <dbReference type="PROSITE" id="PS51918"/>
    </source>
</evidence>
<evidence type="ECO:0000256" key="15">
    <source>
        <dbReference type="ARBA" id="ARBA00069898"/>
    </source>
</evidence>
<evidence type="ECO:0000256" key="6">
    <source>
        <dbReference type="ARBA" id="ARBA00022679"/>
    </source>
</evidence>
<reference evidence="18" key="2">
    <citation type="journal article" date="2021" name="PeerJ">
        <title>Extensive microbial diversity within the chicken gut microbiome revealed by metagenomics and culture.</title>
        <authorList>
            <person name="Gilroy R."/>
            <person name="Ravi A."/>
            <person name="Getino M."/>
            <person name="Pursley I."/>
            <person name="Horton D.L."/>
            <person name="Alikhan N.F."/>
            <person name="Baker D."/>
            <person name="Gharbi K."/>
            <person name="Hall N."/>
            <person name="Watson M."/>
            <person name="Adriaenssens E.M."/>
            <person name="Foster-Nyarko E."/>
            <person name="Jarju S."/>
            <person name="Secka A."/>
            <person name="Antonio M."/>
            <person name="Oren A."/>
            <person name="Chaudhuri R.R."/>
            <person name="La Ragione R."/>
            <person name="Hildebrand F."/>
            <person name="Pallen M.J."/>
        </authorList>
    </citation>
    <scope>NUCLEOTIDE SEQUENCE</scope>
    <source>
        <strain evidence="18">CHK160-1198</strain>
    </source>
</reference>
<feature type="domain" description="Radical SAM core" evidence="17">
    <location>
        <begin position="140"/>
        <end position="370"/>
    </location>
</feature>
<keyword evidence="7" id="KW-0949">S-adenosyl-L-methionine</keyword>
<accession>A0A9D1SKP5</accession>
<dbReference type="GO" id="GO:0035598">
    <property type="term" value="F:tRNA (N(6)-L-threonylcarbamoyladenosine(37)-C(2))-methylthiotransferase activity"/>
    <property type="evidence" value="ECO:0007669"/>
    <property type="project" value="UniProtKB-EC"/>
</dbReference>
<dbReference type="Gene3D" id="3.80.30.20">
    <property type="entry name" value="tm_1862 like domain"/>
    <property type="match status" value="1"/>
</dbReference>
<evidence type="ECO:0000313" key="19">
    <source>
        <dbReference type="Proteomes" id="UP000824099"/>
    </source>
</evidence>
<comment type="cofactor">
    <cofactor evidence="1">
        <name>[4Fe-4S] cluster</name>
        <dbReference type="ChEBI" id="CHEBI:49883"/>
    </cofactor>
</comment>
<feature type="domain" description="MTTase N-terminal" evidence="16">
    <location>
        <begin position="2"/>
        <end position="114"/>
    </location>
</feature>
<dbReference type="PANTHER" id="PTHR11918">
    <property type="entry name" value="RADICAL SAM PROTEINS"/>
    <property type="match status" value="1"/>
</dbReference>
<dbReference type="Gene3D" id="3.40.50.12160">
    <property type="entry name" value="Methylthiotransferase, N-terminal domain"/>
    <property type="match status" value="1"/>
</dbReference>